<accession>A0ABW3VPE2</accession>
<dbReference type="Pfam" id="PF11236">
    <property type="entry name" value="DUF3037"/>
    <property type="match status" value="1"/>
</dbReference>
<dbReference type="RefSeq" id="WP_013674181.1">
    <property type="nucleotide sequence ID" value="NZ_BAABKS010000031.1"/>
</dbReference>
<sequence length="140" mass="14649">MHLYEYAVLQVVPRPERGEAVNAGVIVYSRAVDFLGAAVRLDAARVRALDPHADLEAIALALDSVAGICALTAPARSDRLTDAALAAAGPGDGEDLGRRFRRLTAPRSTVVRPGPVHTGLAADPASEPARLLARLVLPVT</sequence>
<name>A0ABW3VPE2_9PSEU</name>
<evidence type="ECO:0000313" key="1">
    <source>
        <dbReference type="EMBL" id="MFD1237132.1"/>
    </source>
</evidence>
<dbReference type="InterPro" id="IPR021398">
    <property type="entry name" value="DUF3037"/>
</dbReference>
<evidence type="ECO:0000313" key="2">
    <source>
        <dbReference type="Proteomes" id="UP001597182"/>
    </source>
</evidence>
<gene>
    <name evidence="1" type="ORF">ACFQ34_27920</name>
</gene>
<dbReference type="EMBL" id="JBHTMB010000270">
    <property type="protein sequence ID" value="MFD1237132.1"/>
    <property type="molecule type" value="Genomic_DNA"/>
</dbReference>
<organism evidence="1 2">
    <name type="scientific">Pseudonocardia benzenivorans</name>
    <dbReference type="NCBI Taxonomy" id="228005"/>
    <lineage>
        <taxon>Bacteria</taxon>
        <taxon>Bacillati</taxon>
        <taxon>Actinomycetota</taxon>
        <taxon>Actinomycetes</taxon>
        <taxon>Pseudonocardiales</taxon>
        <taxon>Pseudonocardiaceae</taxon>
        <taxon>Pseudonocardia</taxon>
    </lineage>
</organism>
<proteinExistence type="predicted"/>
<reference evidence="2" key="1">
    <citation type="journal article" date="2019" name="Int. J. Syst. Evol. Microbiol.">
        <title>The Global Catalogue of Microorganisms (GCM) 10K type strain sequencing project: providing services to taxonomists for standard genome sequencing and annotation.</title>
        <authorList>
            <consortium name="The Broad Institute Genomics Platform"/>
            <consortium name="The Broad Institute Genome Sequencing Center for Infectious Disease"/>
            <person name="Wu L."/>
            <person name="Ma J."/>
        </authorList>
    </citation>
    <scope>NUCLEOTIDE SEQUENCE [LARGE SCALE GENOMIC DNA]</scope>
    <source>
        <strain evidence="2">CCUG 49018</strain>
    </source>
</reference>
<protein>
    <submittedName>
        <fullName evidence="1">DUF3037 domain-containing protein</fullName>
    </submittedName>
</protein>
<keyword evidence="2" id="KW-1185">Reference proteome</keyword>
<dbReference type="Proteomes" id="UP001597182">
    <property type="component" value="Unassembled WGS sequence"/>
</dbReference>
<comment type="caution">
    <text evidence="1">The sequence shown here is derived from an EMBL/GenBank/DDBJ whole genome shotgun (WGS) entry which is preliminary data.</text>
</comment>